<dbReference type="FunFam" id="3.40.50.300:FF:000522">
    <property type="entry name" value="Gluconokinase"/>
    <property type="match status" value="1"/>
</dbReference>
<dbReference type="RefSeq" id="WP_139077835.1">
    <property type="nucleotide sequence ID" value="NZ_VDFU01000019.1"/>
</dbReference>
<evidence type="ECO:0000256" key="5">
    <source>
        <dbReference type="ARBA" id="ARBA00022741"/>
    </source>
</evidence>
<sequence length="167" mass="18214">MNVRTGRFVVMGVSGVGKTRTGSLLAEALGGSFIEGDDLHPDSNRARMAAGHPLTDDDRWPWLDRVGTAMAQPDPPVVAACSALRRRYRDRLRDRVPGLVFVHLVGDPALVRTRLDARQGHFMPPALLQSQYGTLEALAPDERGLEVSVEGPTAQVLERLLEGIARL</sequence>
<protein>
    <recommendedName>
        <fullName evidence="3 10">Gluconokinase</fullName>
        <ecNumber evidence="3 10">2.7.1.12</ecNumber>
    </recommendedName>
</protein>
<comment type="pathway">
    <text evidence="1">Carbohydrate acid metabolism.</text>
</comment>
<dbReference type="PANTHER" id="PTHR43442">
    <property type="entry name" value="GLUCONOKINASE-RELATED"/>
    <property type="match status" value="1"/>
</dbReference>
<keyword evidence="6 10" id="KW-0418">Kinase</keyword>
<evidence type="ECO:0000256" key="10">
    <source>
        <dbReference type="RuleBase" id="RU363066"/>
    </source>
</evidence>
<evidence type="ECO:0000256" key="9">
    <source>
        <dbReference type="ARBA" id="ARBA00048090"/>
    </source>
</evidence>
<comment type="caution">
    <text evidence="11">The sequence shown here is derived from an EMBL/GenBank/DDBJ whole genome shotgun (WGS) entry which is preliminary data.</text>
</comment>
<dbReference type="InterPro" id="IPR006001">
    <property type="entry name" value="Therm_gnt_kin"/>
</dbReference>
<keyword evidence="5 10" id="KW-0547">Nucleotide-binding</keyword>
<evidence type="ECO:0000256" key="8">
    <source>
        <dbReference type="ARBA" id="ARBA00023064"/>
    </source>
</evidence>
<keyword evidence="12" id="KW-1185">Reference proteome</keyword>
<gene>
    <name evidence="11" type="ORF">FHG66_14780</name>
</gene>
<evidence type="ECO:0000256" key="4">
    <source>
        <dbReference type="ARBA" id="ARBA00022679"/>
    </source>
</evidence>
<evidence type="ECO:0000313" key="12">
    <source>
        <dbReference type="Proteomes" id="UP000305887"/>
    </source>
</evidence>
<dbReference type="SUPFAM" id="SSF52540">
    <property type="entry name" value="P-loop containing nucleoside triphosphate hydrolases"/>
    <property type="match status" value="1"/>
</dbReference>
<evidence type="ECO:0000256" key="3">
    <source>
        <dbReference type="ARBA" id="ARBA00012054"/>
    </source>
</evidence>
<proteinExistence type="inferred from homology"/>
<dbReference type="GO" id="GO:0019521">
    <property type="term" value="P:D-gluconate metabolic process"/>
    <property type="evidence" value="ECO:0007669"/>
    <property type="project" value="UniProtKB-KW"/>
</dbReference>
<comment type="catalytic activity">
    <reaction evidence="9 10">
        <text>D-gluconate + ATP = 6-phospho-D-gluconate + ADP + H(+)</text>
        <dbReference type="Rhea" id="RHEA:19433"/>
        <dbReference type="ChEBI" id="CHEBI:15378"/>
        <dbReference type="ChEBI" id="CHEBI:18391"/>
        <dbReference type="ChEBI" id="CHEBI:30616"/>
        <dbReference type="ChEBI" id="CHEBI:58759"/>
        <dbReference type="ChEBI" id="CHEBI:456216"/>
        <dbReference type="EC" id="2.7.1.12"/>
    </reaction>
</comment>
<organism evidence="11 12">
    <name type="scientific">Rubellimicrobium rubrum</name>
    <dbReference type="NCBI Taxonomy" id="2585369"/>
    <lineage>
        <taxon>Bacteria</taxon>
        <taxon>Pseudomonadati</taxon>
        <taxon>Pseudomonadota</taxon>
        <taxon>Alphaproteobacteria</taxon>
        <taxon>Rhodobacterales</taxon>
        <taxon>Roseobacteraceae</taxon>
        <taxon>Rubellimicrobium</taxon>
    </lineage>
</organism>
<dbReference type="GO" id="GO:0005524">
    <property type="term" value="F:ATP binding"/>
    <property type="evidence" value="ECO:0007669"/>
    <property type="project" value="UniProtKB-KW"/>
</dbReference>
<keyword evidence="4 10" id="KW-0808">Transferase</keyword>
<dbReference type="InterPro" id="IPR027417">
    <property type="entry name" value="P-loop_NTPase"/>
</dbReference>
<evidence type="ECO:0000256" key="7">
    <source>
        <dbReference type="ARBA" id="ARBA00022840"/>
    </source>
</evidence>
<dbReference type="EC" id="2.7.1.12" evidence="3 10"/>
<comment type="similarity">
    <text evidence="2 10">Belongs to the gluconokinase GntK/GntV family.</text>
</comment>
<accession>A0A5C4MVN6</accession>
<dbReference type="CDD" id="cd02021">
    <property type="entry name" value="GntK"/>
    <property type="match status" value="1"/>
</dbReference>
<evidence type="ECO:0000256" key="1">
    <source>
        <dbReference type="ARBA" id="ARBA00004761"/>
    </source>
</evidence>
<dbReference type="EMBL" id="VDFU01000019">
    <property type="protein sequence ID" value="TNC48138.1"/>
    <property type="molecule type" value="Genomic_DNA"/>
</dbReference>
<evidence type="ECO:0000256" key="6">
    <source>
        <dbReference type="ARBA" id="ARBA00022777"/>
    </source>
</evidence>
<dbReference type="Proteomes" id="UP000305887">
    <property type="component" value="Unassembled WGS sequence"/>
</dbReference>
<dbReference type="OrthoDB" id="9795716at2"/>
<dbReference type="GO" id="GO:0046316">
    <property type="term" value="F:gluconokinase activity"/>
    <property type="evidence" value="ECO:0007669"/>
    <property type="project" value="UniProtKB-EC"/>
</dbReference>
<evidence type="ECO:0000256" key="2">
    <source>
        <dbReference type="ARBA" id="ARBA00008420"/>
    </source>
</evidence>
<dbReference type="GO" id="GO:0005737">
    <property type="term" value="C:cytoplasm"/>
    <property type="evidence" value="ECO:0007669"/>
    <property type="project" value="TreeGrafter"/>
</dbReference>
<keyword evidence="7 10" id="KW-0067">ATP-binding</keyword>
<evidence type="ECO:0000313" key="11">
    <source>
        <dbReference type="EMBL" id="TNC48138.1"/>
    </source>
</evidence>
<reference evidence="11 12" key="1">
    <citation type="submission" date="2019-06" db="EMBL/GenBank/DDBJ databases">
        <title>YIM 131921 draft genome.</title>
        <authorList>
            <person name="Jiang L."/>
        </authorList>
    </citation>
    <scope>NUCLEOTIDE SEQUENCE [LARGE SCALE GENOMIC DNA]</scope>
    <source>
        <strain evidence="11 12">YIM 131921</strain>
    </source>
</reference>
<dbReference type="PANTHER" id="PTHR43442:SF3">
    <property type="entry name" value="GLUCONOKINASE-RELATED"/>
    <property type="match status" value="1"/>
</dbReference>
<dbReference type="NCBIfam" id="TIGR01313">
    <property type="entry name" value="therm_gnt_kin"/>
    <property type="match status" value="1"/>
</dbReference>
<dbReference type="Gene3D" id="3.40.50.300">
    <property type="entry name" value="P-loop containing nucleotide triphosphate hydrolases"/>
    <property type="match status" value="1"/>
</dbReference>
<keyword evidence="8" id="KW-0311">Gluconate utilization</keyword>
<dbReference type="AlphaFoldDB" id="A0A5C4MVN6"/>
<name>A0A5C4MVN6_9RHOB</name>